<dbReference type="EMBL" id="QUAK01000051">
    <property type="protein sequence ID" value="RFU86903.1"/>
    <property type="molecule type" value="Genomic_DNA"/>
</dbReference>
<proteinExistence type="predicted"/>
<evidence type="ECO:0000313" key="3">
    <source>
        <dbReference type="Proteomes" id="UP000263094"/>
    </source>
</evidence>
<keyword evidence="3" id="KW-1185">Reference proteome</keyword>
<dbReference type="Gene3D" id="3.40.190.10">
    <property type="entry name" value="Periplasmic binding protein-like II"/>
    <property type="match status" value="2"/>
</dbReference>
<comment type="caution">
    <text evidence="2">The sequence shown here is derived from an EMBL/GenBank/DDBJ whole genome shotgun (WGS) entry which is preliminary data.</text>
</comment>
<accession>A0A372M8Z0</accession>
<organism evidence="2 3">
    <name type="scientific">Streptomyces triticagri</name>
    <dbReference type="NCBI Taxonomy" id="2293568"/>
    <lineage>
        <taxon>Bacteria</taxon>
        <taxon>Bacillati</taxon>
        <taxon>Actinomycetota</taxon>
        <taxon>Actinomycetes</taxon>
        <taxon>Kitasatosporales</taxon>
        <taxon>Streptomycetaceae</taxon>
        <taxon>Streptomyces</taxon>
    </lineage>
</organism>
<dbReference type="SUPFAM" id="SSF53850">
    <property type="entry name" value="Periplasmic binding protein-like II"/>
    <property type="match status" value="1"/>
</dbReference>
<dbReference type="OrthoDB" id="366726at2"/>
<gene>
    <name evidence="2" type="ORF">DY218_09675</name>
</gene>
<feature type="region of interest" description="Disordered" evidence="1">
    <location>
        <begin position="1"/>
        <end position="24"/>
    </location>
</feature>
<dbReference type="Pfam" id="PF01547">
    <property type="entry name" value="SBP_bac_1"/>
    <property type="match status" value="1"/>
</dbReference>
<sequence>MGRSARRRERSDSGMRQHTRVGKAVQRRRTVLTAVAAALGMTAVLAGCGMTSGSDEVTLKLVAADYGENKGNSSQKYWDALVEDFEAEHSGIKVDVDVYSWKDVDAKVAAMVRKGEAPDMAQIGAYADYAAAGKLYSADELLSVPVQSDFLPSLTEAGELKRVQYGLPFASSTRLLFYNKKLFKNASLTPPKTWSQLAQDAGTLKARGVKYPFALPLGAEEAPAETLIWMLSGGAGYTDTAGSYTLDDEQNVKTFDWLKNKLVTPGLTGPVAPADLNRQDAFDAFTRGEVGMLNGHPTLMKQARAKGIDFGMVPMPGPDGKTSATMGVADWMMGFKQNGHRDEIGQFLDFVYSEKNVVEFSERYNILPVTTSASDAMAADSSHKALKPFIEELGSSRLYPVGKTSWAQVSAEIKKRIGGAVSRSGSPGSVLGSLQTYASAAEAAE</sequence>
<dbReference type="Proteomes" id="UP000263094">
    <property type="component" value="Unassembled WGS sequence"/>
</dbReference>
<dbReference type="InterPro" id="IPR050490">
    <property type="entry name" value="Bact_solute-bd_prot1"/>
</dbReference>
<evidence type="ECO:0000256" key="1">
    <source>
        <dbReference type="SAM" id="MobiDB-lite"/>
    </source>
</evidence>
<dbReference type="PANTHER" id="PTHR43649:SF30">
    <property type="entry name" value="ABC TRANSPORTER SUBSTRATE-BINDING PROTEIN"/>
    <property type="match status" value="1"/>
</dbReference>
<dbReference type="PANTHER" id="PTHR43649">
    <property type="entry name" value="ARABINOSE-BINDING PROTEIN-RELATED"/>
    <property type="match status" value="1"/>
</dbReference>
<dbReference type="InterPro" id="IPR006059">
    <property type="entry name" value="SBP"/>
</dbReference>
<name>A0A372M8Z0_9ACTN</name>
<dbReference type="AlphaFoldDB" id="A0A372M8Z0"/>
<reference evidence="2 3" key="1">
    <citation type="submission" date="2018-08" db="EMBL/GenBank/DDBJ databases">
        <title>Isolation, diversity and antifungal activity of Actinobacteria from wheat.</title>
        <authorList>
            <person name="Han C."/>
        </authorList>
    </citation>
    <scope>NUCLEOTIDE SEQUENCE [LARGE SCALE GENOMIC DNA]</scope>
    <source>
        <strain evidence="2 3">NEAU-YY421</strain>
    </source>
</reference>
<evidence type="ECO:0000313" key="2">
    <source>
        <dbReference type="EMBL" id="RFU86903.1"/>
    </source>
</evidence>
<protein>
    <submittedName>
        <fullName evidence="2">Extracellular solute-binding protein</fullName>
    </submittedName>
</protein>